<dbReference type="Pfam" id="PF01261">
    <property type="entry name" value="AP_endonuc_2"/>
    <property type="match status" value="1"/>
</dbReference>
<name>A0A0N1H2S0_9EURO</name>
<dbReference type="InterPro" id="IPR050312">
    <property type="entry name" value="IolE/XylAMocC-like"/>
</dbReference>
<reference evidence="2 3" key="1">
    <citation type="submission" date="2015-06" db="EMBL/GenBank/DDBJ databases">
        <title>Draft genome of the ant-associated black yeast Phialophora attae CBS 131958.</title>
        <authorList>
            <person name="Moreno L.F."/>
            <person name="Stielow B.J."/>
            <person name="de Hoog S."/>
            <person name="Vicente V.A."/>
            <person name="Weiss V.A."/>
            <person name="de Vries M."/>
            <person name="Cruz L.M."/>
            <person name="Souza E.M."/>
        </authorList>
    </citation>
    <scope>NUCLEOTIDE SEQUENCE [LARGE SCALE GENOMIC DNA]</scope>
    <source>
        <strain evidence="2 3">CBS 131958</strain>
    </source>
</reference>
<dbReference type="GeneID" id="28736862"/>
<proteinExistence type="predicted"/>
<dbReference type="Proteomes" id="UP000038010">
    <property type="component" value="Unassembled WGS sequence"/>
</dbReference>
<dbReference type="Gene3D" id="3.20.20.150">
    <property type="entry name" value="Divalent-metal-dependent TIM barrel enzymes"/>
    <property type="match status" value="1"/>
</dbReference>
<dbReference type="AlphaFoldDB" id="A0A0N1H2S0"/>
<keyword evidence="3" id="KW-1185">Reference proteome</keyword>
<dbReference type="PANTHER" id="PTHR12110">
    <property type="entry name" value="HYDROXYPYRUVATE ISOMERASE"/>
    <property type="match status" value="1"/>
</dbReference>
<organism evidence="2 3">
    <name type="scientific">Cyphellophora attinorum</name>
    <dbReference type="NCBI Taxonomy" id="1664694"/>
    <lineage>
        <taxon>Eukaryota</taxon>
        <taxon>Fungi</taxon>
        <taxon>Dikarya</taxon>
        <taxon>Ascomycota</taxon>
        <taxon>Pezizomycotina</taxon>
        <taxon>Eurotiomycetes</taxon>
        <taxon>Chaetothyriomycetidae</taxon>
        <taxon>Chaetothyriales</taxon>
        <taxon>Cyphellophoraceae</taxon>
        <taxon>Cyphellophora</taxon>
    </lineage>
</organism>
<evidence type="ECO:0000313" key="3">
    <source>
        <dbReference type="Proteomes" id="UP000038010"/>
    </source>
</evidence>
<dbReference type="InterPro" id="IPR036237">
    <property type="entry name" value="Xyl_isomerase-like_sf"/>
</dbReference>
<dbReference type="STRING" id="1664694.A0A0N1H2S0"/>
<comment type="caution">
    <text evidence="2">The sequence shown here is derived from an EMBL/GenBank/DDBJ whole genome shotgun (WGS) entry which is preliminary data.</text>
</comment>
<dbReference type="PANTHER" id="PTHR12110:SF21">
    <property type="entry name" value="XYLOSE ISOMERASE-LIKE TIM BARREL DOMAIN-CONTAINING PROTEIN"/>
    <property type="match status" value="1"/>
</dbReference>
<feature type="domain" description="Xylose isomerase-like TIM barrel" evidence="1">
    <location>
        <begin position="26"/>
        <end position="324"/>
    </location>
</feature>
<evidence type="ECO:0000259" key="1">
    <source>
        <dbReference type="Pfam" id="PF01261"/>
    </source>
</evidence>
<accession>A0A0N1H2S0</accession>
<gene>
    <name evidence="2" type="ORF">AB675_4818</name>
</gene>
<dbReference type="EMBL" id="LFJN01000038">
    <property type="protein sequence ID" value="KPI35624.1"/>
    <property type="molecule type" value="Genomic_DNA"/>
</dbReference>
<dbReference type="OrthoDB" id="5360893at2759"/>
<evidence type="ECO:0000313" key="2">
    <source>
        <dbReference type="EMBL" id="KPI35624.1"/>
    </source>
</evidence>
<dbReference type="RefSeq" id="XP_017995587.1">
    <property type="nucleotide sequence ID" value="XM_018144982.1"/>
</dbReference>
<protein>
    <submittedName>
        <fullName evidence="2">3-dehydroshikimate dehydratase</fullName>
    </submittedName>
</protein>
<sequence length="339" mass="38025">MTFEPTVASVSLGSPAVHCIEKRLVAAASHGFKGIEIVEADILEQSKVLGGCETDEDQMTAAHSIRKICDKIGLTVRVLQPFWFYEGLLDRREHAAKIAKLHLWMKLAAILGAEIVQIPTNWLTEGTTGDVDVVTADLLEMAEIGLQQSPIIRFALEAVAWGTWFDTWEQAWELIQRVDRTNFGMCLDTYHVAARVFGDPTHVSGRNRNAHEALDESLARMVRELDVSKIFYVQPGDAEKLSAPLMPGHPYYNPEQKARMSWSRNARLFAYEEDRGGCLPIPKIIDTLVVKMGYRGLISAELFSRHLLDAKFDIPEEYAARAEASFAVMLKSFEGRVDF</sequence>
<dbReference type="VEuPathDB" id="FungiDB:AB675_4818"/>
<dbReference type="InterPro" id="IPR013022">
    <property type="entry name" value="Xyl_isomerase-like_TIM-brl"/>
</dbReference>
<dbReference type="SUPFAM" id="SSF51658">
    <property type="entry name" value="Xylose isomerase-like"/>
    <property type="match status" value="1"/>
</dbReference>